<proteinExistence type="inferred from homology"/>
<dbReference type="InterPro" id="IPR019833">
    <property type="entry name" value="Mn/Fe_SOD_BS"/>
</dbReference>
<evidence type="ECO:0000256" key="6">
    <source>
        <dbReference type="ARBA" id="ARBA00049204"/>
    </source>
</evidence>
<dbReference type="InterPro" id="IPR050265">
    <property type="entry name" value="Fe/Mn_Superoxide_Dismutase"/>
</dbReference>
<name>A0ABN0AE10_CORAM</name>
<evidence type="ECO:0000256" key="3">
    <source>
        <dbReference type="ARBA" id="ARBA00012682"/>
    </source>
</evidence>
<dbReference type="SUPFAM" id="SSF54719">
    <property type="entry name" value="Fe,Mn superoxide dismutase (SOD), C-terminal domain"/>
    <property type="match status" value="1"/>
</dbReference>
<organism evidence="10 11">
    <name type="scientific">Corynebacterium ammoniagenes DSM 20306</name>
    <dbReference type="NCBI Taxonomy" id="649754"/>
    <lineage>
        <taxon>Bacteria</taxon>
        <taxon>Bacillati</taxon>
        <taxon>Actinomycetota</taxon>
        <taxon>Actinomycetes</taxon>
        <taxon>Mycobacteriales</taxon>
        <taxon>Corynebacteriaceae</taxon>
        <taxon>Corynebacterium</taxon>
    </lineage>
</organism>
<feature type="domain" description="Manganese/iron superoxide dismutase N-terminal" evidence="8">
    <location>
        <begin position="15"/>
        <end position="96"/>
    </location>
</feature>
<dbReference type="PANTHER" id="PTHR11404">
    <property type="entry name" value="SUPEROXIDE DISMUTASE 2"/>
    <property type="match status" value="1"/>
</dbReference>
<accession>A0ABN0AE10</accession>
<evidence type="ECO:0000313" key="10">
    <source>
        <dbReference type="EMBL" id="EFG81021.1"/>
    </source>
</evidence>
<evidence type="ECO:0000256" key="1">
    <source>
        <dbReference type="ARBA" id="ARBA00002170"/>
    </source>
</evidence>
<reference evidence="10 11" key="1">
    <citation type="submission" date="2010-04" db="EMBL/GenBank/DDBJ databases">
        <authorList>
            <person name="Weinstock G."/>
            <person name="Sodergren E."/>
            <person name="Clifton S."/>
            <person name="Fulton L."/>
            <person name="Fulton B."/>
            <person name="Courtney L."/>
            <person name="Fronick C."/>
            <person name="Harrison M."/>
            <person name="Strong C."/>
            <person name="Farmer C."/>
            <person name="Delahaunty K."/>
            <person name="Markovic C."/>
            <person name="Hall O."/>
            <person name="Minx P."/>
            <person name="Tomlinson C."/>
            <person name="Mitreva M."/>
            <person name="Hou S."/>
            <person name="Wollam A."/>
            <person name="Pepin K.H."/>
            <person name="Johnson M."/>
            <person name="Bhonagiri V."/>
            <person name="Zhang X."/>
            <person name="Suruliraj S."/>
            <person name="Warren W."/>
            <person name="Chinwalla A."/>
            <person name="Mardis E.R."/>
            <person name="Wilson R.K."/>
        </authorList>
    </citation>
    <scope>NUCLEOTIDE SEQUENCE [LARGE SCALE GENOMIC DNA]</scope>
    <source>
        <strain evidence="10 11">DSM 20306</strain>
    </source>
</reference>
<dbReference type="PROSITE" id="PS00088">
    <property type="entry name" value="SOD_MN"/>
    <property type="match status" value="1"/>
</dbReference>
<comment type="caution">
    <text evidence="10">The sequence shown here is derived from an EMBL/GenBank/DDBJ whole genome shotgun (WGS) entry which is preliminary data.</text>
</comment>
<dbReference type="PANTHER" id="PTHR11404:SF6">
    <property type="entry name" value="SUPEROXIDE DISMUTASE [MN], MITOCHONDRIAL"/>
    <property type="match status" value="1"/>
</dbReference>
<dbReference type="EMBL" id="ADNS01000016">
    <property type="protein sequence ID" value="EFG81021.1"/>
    <property type="molecule type" value="Genomic_DNA"/>
</dbReference>
<comment type="similarity">
    <text evidence="2 7">Belongs to the iron/manganese superoxide dismutase family.</text>
</comment>
<keyword evidence="5 7" id="KW-0560">Oxidoreductase</keyword>
<evidence type="ECO:0000259" key="9">
    <source>
        <dbReference type="Pfam" id="PF02777"/>
    </source>
</evidence>
<dbReference type="Pfam" id="PF02777">
    <property type="entry name" value="Sod_Fe_C"/>
    <property type="match status" value="1"/>
</dbReference>
<evidence type="ECO:0000256" key="7">
    <source>
        <dbReference type="RuleBase" id="RU000414"/>
    </source>
</evidence>
<comment type="function">
    <text evidence="1">Destroys superoxide anion radicals which are normally produced within the cells and which are toxic to biological systems.</text>
</comment>
<dbReference type="EC" id="1.15.1.1" evidence="3 7"/>
<evidence type="ECO:0000259" key="8">
    <source>
        <dbReference type="Pfam" id="PF00081"/>
    </source>
</evidence>
<comment type="function">
    <text evidence="7">Destroys radicals which are normally produced within the cells and which are toxic to biological systems.</text>
</comment>
<evidence type="ECO:0000256" key="5">
    <source>
        <dbReference type="ARBA" id="ARBA00023002"/>
    </source>
</evidence>
<feature type="domain" description="Manganese/iron superoxide dismutase C-terminal" evidence="9">
    <location>
        <begin position="103"/>
        <end position="205"/>
    </location>
</feature>
<dbReference type="Gene3D" id="1.10.287.990">
    <property type="entry name" value="Fe,Mn superoxide dismutase (SOD) domain"/>
    <property type="match status" value="1"/>
</dbReference>
<dbReference type="GO" id="GO:0004784">
    <property type="term" value="F:superoxide dismutase activity"/>
    <property type="evidence" value="ECO:0007669"/>
    <property type="project" value="UniProtKB-EC"/>
</dbReference>
<dbReference type="InterPro" id="IPR001189">
    <property type="entry name" value="Mn/Fe_SOD"/>
</dbReference>
<dbReference type="PIRSF" id="PIRSF000349">
    <property type="entry name" value="SODismutase"/>
    <property type="match status" value="1"/>
</dbReference>
<comment type="catalytic activity">
    <reaction evidence="6 7">
        <text>2 superoxide + 2 H(+) = H2O2 + O2</text>
        <dbReference type="Rhea" id="RHEA:20696"/>
        <dbReference type="ChEBI" id="CHEBI:15378"/>
        <dbReference type="ChEBI" id="CHEBI:15379"/>
        <dbReference type="ChEBI" id="CHEBI:16240"/>
        <dbReference type="ChEBI" id="CHEBI:18421"/>
        <dbReference type="EC" id="1.15.1.1"/>
    </reaction>
</comment>
<evidence type="ECO:0000256" key="4">
    <source>
        <dbReference type="ARBA" id="ARBA00022723"/>
    </source>
</evidence>
<dbReference type="Gene3D" id="3.55.40.20">
    <property type="entry name" value="Iron/manganese superoxide dismutase, C-terminal domain"/>
    <property type="match status" value="1"/>
</dbReference>
<evidence type="ECO:0000313" key="11">
    <source>
        <dbReference type="Proteomes" id="UP000006015"/>
    </source>
</evidence>
<dbReference type="PRINTS" id="PR01703">
    <property type="entry name" value="MNSODISMTASE"/>
</dbReference>
<protein>
    <recommendedName>
        <fullName evidence="3 7">Superoxide dismutase</fullName>
        <ecNumber evidence="3 7">1.15.1.1</ecNumber>
    </recommendedName>
</protein>
<dbReference type="Proteomes" id="UP000006015">
    <property type="component" value="Unassembled WGS sequence"/>
</dbReference>
<keyword evidence="11" id="KW-1185">Reference proteome</keyword>
<dbReference type="InterPro" id="IPR019831">
    <property type="entry name" value="Mn/Fe_SOD_N"/>
</dbReference>
<sequence length="211" mass="23087">MGNVPLTKGMTMAVYELPELDYAYDALEPHISAEIMELHHSKHHATYVAGANAALEALEAERNGDANADKIRALSKNLAFNLGGHTNHSVFWKNLSPNGGGEPTGELAEAINRDFGSFDKFKAHFSAAATGLQGSGWAVLGYDSVAGRLVIEQLTDQQGNTSIGLTPLLMLDMWEHAFYLQYKNVKADYVKAVWNVFNWDDVAERFAAATK</sequence>
<dbReference type="InterPro" id="IPR036314">
    <property type="entry name" value="SOD_C_sf"/>
</dbReference>
<gene>
    <name evidence="10" type="ORF">HMPREF0281_01768</name>
</gene>
<dbReference type="InterPro" id="IPR036324">
    <property type="entry name" value="Mn/Fe_SOD_N_sf"/>
</dbReference>
<evidence type="ECO:0000256" key="2">
    <source>
        <dbReference type="ARBA" id="ARBA00008714"/>
    </source>
</evidence>
<dbReference type="InterPro" id="IPR019832">
    <property type="entry name" value="Mn/Fe_SOD_C"/>
</dbReference>
<dbReference type="Pfam" id="PF00081">
    <property type="entry name" value="Sod_Fe_N"/>
    <property type="match status" value="1"/>
</dbReference>
<dbReference type="SUPFAM" id="SSF46609">
    <property type="entry name" value="Fe,Mn superoxide dismutase (SOD), N-terminal domain"/>
    <property type="match status" value="1"/>
</dbReference>
<keyword evidence="4 7" id="KW-0479">Metal-binding</keyword>